<comment type="similarity">
    <text evidence="2 11">Belongs to the glypican family.</text>
</comment>
<keyword evidence="10 12" id="KW-0449">Lipoprotein</keyword>
<accession>A0ABR3MRX2</accession>
<keyword evidence="8" id="KW-0325">Glycoprotein</keyword>
<organism evidence="13 14">
    <name type="scientific">Cirrhinus molitorella</name>
    <name type="common">mud carp</name>
    <dbReference type="NCBI Taxonomy" id="172907"/>
    <lineage>
        <taxon>Eukaryota</taxon>
        <taxon>Metazoa</taxon>
        <taxon>Chordata</taxon>
        <taxon>Craniata</taxon>
        <taxon>Vertebrata</taxon>
        <taxon>Euteleostomi</taxon>
        <taxon>Actinopterygii</taxon>
        <taxon>Neopterygii</taxon>
        <taxon>Teleostei</taxon>
        <taxon>Ostariophysi</taxon>
        <taxon>Cypriniformes</taxon>
        <taxon>Cyprinidae</taxon>
        <taxon>Labeoninae</taxon>
        <taxon>Labeonini</taxon>
        <taxon>Cirrhinus</taxon>
    </lineage>
</organism>
<dbReference type="PANTHER" id="PTHR10822:SF31">
    <property type="entry name" value="GLYPICAN-6"/>
    <property type="match status" value="1"/>
</dbReference>
<evidence type="ECO:0000256" key="5">
    <source>
        <dbReference type="ARBA" id="ARBA00022729"/>
    </source>
</evidence>
<gene>
    <name evidence="13" type="ORF">QQF64_032728</name>
</gene>
<evidence type="ECO:0000256" key="7">
    <source>
        <dbReference type="ARBA" id="ARBA00023136"/>
    </source>
</evidence>
<comment type="subcellular location">
    <subcellularLocation>
        <location evidence="1 12">Cell membrane</location>
        <topology evidence="1 12">Lipid-anchor</topology>
        <topology evidence="1 12">GPI-anchor</topology>
    </subcellularLocation>
</comment>
<dbReference type="Proteomes" id="UP001558613">
    <property type="component" value="Unassembled WGS sequence"/>
</dbReference>
<sequence length="186" mass="20879">MEGEIDLQKLQTGKYQVTDIKEKLKKFRKFWSSLPEAFCQEEHVAAAESAEDDCWNGHDKGRYVPEVLKDGLTNQVNNPEVGVDVSRPDTLIRQQIMALRVMTNKLKNAYDGNDIYFQDSNDESSGSGSGSGCTEMCTTESDSFITEAPVQEKEKTDEISSASIIQPNLLLLLLVFTALALKEHWR</sequence>
<evidence type="ECO:0000256" key="2">
    <source>
        <dbReference type="ARBA" id="ARBA00010260"/>
    </source>
</evidence>
<keyword evidence="6 12" id="KW-0654">Proteoglycan</keyword>
<evidence type="ECO:0000313" key="14">
    <source>
        <dbReference type="Proteomes" id="UP001558613"/>
    </source>
</evidence>
<evidence type="ECO:0000256" key="9">
    <source>
        <dbReference type="ARBA" id="ARBA00023207"/>
    </source>
</evidence>
<keyword evidence="7 12" id="KW-0472">Membrane</keyword>
<proteinExistence type="inferred from homology"/>
<evidence type="ECO:0000256" key="8">
    <source>
        <dbReference type="ARBA" id="ARBA00023180"/>
    </source>
</evidence>
<keyword evidence="14" id="KW-1185">Reference proteome</keyword>
<evidence type="ECO:0000313" key="13">
    <source>
        <dbReference type="EMBL" id="KAL1267365.1"/>
    </source>
</evidence>
<comment type="function">
    <text evidence="12">Cell surface proteoglycan.</text>
</comment>
<name>A0ABR3MRX2_9TELE</name>
<keyword evidence="9 12" id="KW-0357">Heparan sulfate</keyword>
<evidence type="ECO:0000256" key="11">
    <source>
        <dbReference type="RuleBase" id="RU003518"/>
    </source>
</evidence>
<evidence type="ECO:0000256" key="3">
    <source>
        <dbReference type="ARBA" id="ARBA00022475"/>
    </source>
</evidence>
<evidence type="ECO:0000256" key="6">
    <source>
        <dbReference type="ARBA" id="ARBA00022974"/>
    </source>
</evidence>
<evidence type="ECO:0008006" key="15">
    <source>
        <dbReference type="Google" id="ProtNLM"/>
    </source>
</evidence>
<keyword evidence="3" id="KW-1003">Cell membrane</keyword>
<dbReference type="EMBL" id="JAYMGO010000009">
    <property type="protein sequence ID" value="KAL1267365.1"/>
    <property type="molecule type" value="Genomic_DNA"/>
</dbReference>
<dbReference type="Pfam" id="PF01153">
    <property type="entry name" value="Glypican"/>
    <property type="match status" value="1"/>
</dbReference>
<protein>
    <recommendedName>
        <fullName evidence="15">Glypican-6</fullName>
    </recommendedName>
</protein>
<evidence type="ECO:0000256" key="12">
    <source>
        <dbReference type="RuleBase" id="RU003519"/>
    </source>
</evidence>
<evidence type="ECO:0000256" key="10">
    <source>
        <dbReference type="ARBA" id="ARBA00023288"/>
    </source>
</evidence>
<keyword evidence="4 12" id="KW-0336">GPI-anchor</keyword>
<keyword evidence="5" id="KW-0732">Signal</keyword>
<comment type="caution">
    <text evidence="13">The sequence shown here is derived from an EMBL/GenBank/DDBJ whole genome shotgun (WGS) entry which is preliminary data.</text>
</comment>
<dbReference type="PANTHER" id="PTHR10822">
    <property type="entry name" value="GLYPICAN"/>
    <property type="match status" value="1"/>
</dbReference>
<reference evidence="13 14" key="1">
    <citation type="submission" date="2023-09" db="EMBL/GenBank/DDBJ databases">
        <authorList>
            <person name="Wang M."/>
        </authorList>
    </citation>
    <scope>NUCLEOTIDE SEQUENCE [LARGE SCALE GENOMIC DNA]</scope>
    <source>
        <strain evidence="13">GT-2023</strain>
        <tissue evidence="13">Liver</tissue>
    </source>
</reference>
<dbReference type="InterPro" id="IPR001863">
    <property type="entry name" value="Glypican"/>
</dbReference>
<evidence type="ECO:0000256" key="4">
    <source>
        <dbReference type="ARBA" id="ARBA00022622"/>
    </source>
</evidence>
<evidence type="ECO:0000256" key="1">
    <source>
        <dbReference type="ARBA" id="ARBA00004609"/>
    </source>
</evidence>